<keyword evidence="9 10" id="KW-0238">DNA-binding</keyword>
<dbReference type="Pfam" id="PF22679">
    <property type="entry name" value="T1R_D3-like"/>
    <property type="match status" value="1"/>
</dbReference>
<evidence type="ECO:0000256" key="10">
    <source>
        <dbReference type="RuleBase" id="RU364115"/>
    </source>
</evidence>
<keyword evidence="5 10" id="KW-0680">Restriction system</keyword>
<dbReference type="InterPro" id="IPR040980">
    <property type="entry name" value="SWI2_SNF2"/>
</dbReference>
<dbReference type="Pfam" id="PF04313">
    <property type="entry name" value="HSDR_N"/>
    <property type="match status" value="1"/>
</dbReference>
<keyword evidence="4 10" id="KW-0547">Nucleotide-binding</keyword>
<dbReference type="Gene3D" id="3.90.1570.50">
    <property type="match status" value="1"/>
</dbReference>
<organism evidence="12 13">
    <name type="scientific">Candidatus Fischerbacteria bacterium RBG_13_37_8</name>
    <dbReference type="NCBI Taxonomy" id="1817863"/>
    <lineage>
        <taxon>Bacteria</taxon>
        <taxon>Candidatus Fischeribacteriota</taxon>
    </lineage>
</organism>
<dbReference type="GO" id="GO:0009307">
    <property type="term" value="P:DNA restriction-modification system"/>
    <property type="evidence" value="ECO:0007669"/>
    <property type="project" value="UniProtKB-KW"/>
</dbReference>
<dbReference type="GO" id="GO:0009035">
    <property type="term" value="F:type I site-specific deoxyribonuclease activity"/>
    <property type="evidence" value="ECO:0007669"/>
    <property type="project" value="UniProtKB-EC"/>
</dbReference>
<dbReference type="InterPro" id="IPR051268">
    <property type="entry name" value="Type-I_R_enzyme_R_subunit"/>
</dbReference>
<evidence type="ECO:0000256" key="9">
    <source>
        <dbReference type="ARBA" id="ARBA00023125"/>
    </source>
</evidence>
<evidence type="ECO:0000256" key="2">
    <source>
        <dbReference type="ARBA" id="ARBA00008598"/>
    </source>
</evidence>
<protein>
    <recommendedName>
        <fullName evidence="10">Type I restriction enzyme endonuclease subunit</fullName>
        <shortName evidence="10">R protein</shortName>
        <ecNumber evidence="10">3.1.21.3</ecNumber>
    </recommendedName>
</protein>
<dbReference type="Pfam" id="PF18766">
    <property type="entry name" value="SWI2_SNF2"/>
    <property type="match status" value="1"/>
</dbReference>
<dbReference type="Gene3D" id="3.40.50.300">
    <property type="entry name" value="P-loop containing nucleotide triphosphate hydrolases"/>
    <property type="match status" value="2"/>
</dbReference>
<evidence type="ECO:0000256" key="4">
    <source>
        <dbReference type="ARBA" id="ARBA00022741"/>
    </source>
</evidence>
<feature type="domain" description="Helicase ATP-binding" evidence="11">
    <location>
        <begin position="267"/>
        <end position="446"/>
    </location>
</feature>
<dbReference type="InterPro" id="IPR004473">
    <property type="entry name" value="Restrct_endonuc_typeI_HsdR"/>
</dbReference>
<dbReference type="InterPro" id="IPR007409">
    <property type="entry name" value="Restrct_endonuc_type1_HsdR_N"/>
</dbReference>
<comment type="similarity">
    <text evidence="2 10">Belongs to the HsdR family.</text>
</comment>
<name>A0A1F5VXU1_9BACT</name>
<dbReference type="InterPro" id="IPR055180">
    <property type="entry name" value="HsdR_RecA-like_helicase_dom_2"/>
</dbReference>
<dbReference type="EMBL" id="MFGW01000008">
    <property type="protein sequence ID" value="OGF68249.1"/>
    <property type="molecule type" value="Genomic_DNA"/>
</dbReference>
<dbReference type="CDD" id="cd18800">
    <property type="entry name" value="SF2_C_EcoR124I-like"/>
    <property type="match status" value="1"/>
</dbReference>
<proteinExistence type="inferred from homology"/>
<dbReference type="GO" id="GO:0005524">
    <property type="term" value="F:ATP binding"/>
    <property type="evidence" value="ECO:0007669"/>
    <property type="project" value="UniProtKB-KW"/>
</dbReference>
<keyword evidence="3" id="KW-0540">Nuclease</keyword>
<dbReference type="InterPro" id="IPR014001">
    <property type="entry name" value="Helicase_ATP-bd"/>
</dbReference>
<dbReference type="STRING" id="1817863.A2Y62_16015"/>
<comment type="function">
    <text evidence="10">Subunit R is required for both nuclease and ATPase activities, but not for modification.</text>
</comment>
<dbReference type="Proteomes" id="UP000178943">
    <property type="component" value="Unassembled WGS sequence"/>
</dbReference>
<dbReference type="PROSITE" id="PS51192">
    <property type="entry name" value="HELICASE_ATP_BIND_1"/>
    <property type="match status" value="1"/>
</dbReference>
<dbReference type="SUPFAM" id="SSF52540">
    <property type="entry name" value="P-loop containing nucleoside triphosphate hydrolases"/>
    <property type="match status" value="2"/>
</dbReference>
<evidence type="ECO:0000256" key="3">
    <source>
        <dbReference type="ARBA" id="ARBA00022722"/>
    </source>
</evidence>
<keyword evidence="8 10" id="KW-0067">ATP-binding</keyword>
<evidence type="ECO:0000313" key="12">
    <source>
        <dbReference type="EMBL" id="OGF68249.1"/>
    </source>
</evidence>
<dbReference type="SMART" id="SM00487">
    <property type="entry name" value="DEXDc"/>
    <property type="match status" value="1"/>
</dbReference>
<keyword evidence="6" id="KW-0255">Endonuclease</keyword>
<dbReference type="PANTHER" id="PTHR30195">
    <property type="entry name" value="TYPE I SITE-SPECIFIC DEOXYRIBONUCLEASE PROTEIN SUBUNIT M AND R"/>
    <property type="match status" value="1"/>
</dbReference>
<dbReference type="CDD" id="cd22332">
    <property type="entry name" value="HsdR_N"/>
    <property type="match status" value="1"/>
</dbReference>
<evidence type="ECO:0000259" key="11">
    <source>
        <dbReference type="PROSITE" id="PS51192"/>
    </source>
</evidence>
<sequence>MTLMEATLCEDYIIKELNKLGWIIVRAESLERENYDEPLLIPNLVRALERINEKAGIGGEEIHKAINELLLIRTGPLGAMRILNLYKFGVPVKFEKEKVVNYVELFDFENIKNNECLLTNQVYYHGREMIRTDLVLYVNGIPLVNIECKDPSNLAESWLNAYKQIKNYEKTVPELYKYMQIGVAAETVAKYFPIVPWQEEVNSYEWKEEGMDSIDSAIAMLSPATLLDMIKNFIFYREEHGNATKVIARYMQYRAANKMVERVITNLKGKEEKNKGLIWHWQGSGKTLTMIFAAQKLFFARELENPSIFFIVDRIELEQQLSDEFNYLEIMEHEVIGSVADLKFIVRSDDYRGKRGVFITLVHKFRPEEFRNLQNEIETISRRKSTIMNRKNIVAFIDEGHRSQYGTLAAQMKAILKNAFAFAMTGTPISKKGRDTYLEFSYPPEEPYLDKYFITDSIKEGFTLKIVYQPRLEKDVHLNREELEVFLESEFEEIPEEIQEHVKEAVRRKINIIKAYLENPQRIQKIAQDIAEHFKETIDGKFKAIVVAGSRKACDIYKKELDKHLPSAYSKIAMTYNVRTDEGEMLKYVAEERERYGGMMMDDIRKDVIEKFKEADEMPRILIVTDMLLAGFDAPILQVMYLDKLLKEHRLLQAVARTNRPYKNVKEAGVIIDYVGILGEFKRALQIYSEADIKGALFSYDNLRVEFIELLSRINDILKDIPHNYVRGTFTTALEKITIDKAKEKEFIQLYESLRNKFELLSSDPGKLEHLENYKWISRIYSYYCKMVLHRSDYDAEIEKYYRQTIQFVHKATEIDKIEKNLPVISFDEQYLDAYLKALEEKLHNKKEKAANIIFTLNKLVLVERHKNPIYETLVEKVERLLEMWRESKKDYERIYKEGFKILNDIRELSEKKRTLGLKDLEYALFLAVQENVKDENELLAEIKELSKQIGHHMFPGWFNQATVEKNIMQEIRKFVRRIKKKHGLSIEEMDTLYKKLVERVKNYGTTGYSV</sequence>
<dbReference type="GO" id="GO:0003677">
    <property type="term" value="F:DNA binding"/>
    <property type="evidence" value="ECO:0007669"/>
    <property type="project" value="UniProtKB-KW"/>
</dbReference>
<keyword evidence="7 10" id="KW-0378">Hydrolase</keyword>
<comment type="caution">
    <text evidence="12">The sequence shown here is derived from an EMBL/GenBank/DDBJ whole genome shotgun (WGS) entry which is preliminary data.</text>
</comment>
<evidence type="ECO:0000256" key="5">
    <source>
        <dbReference type="ARBA" id="ARBA00022747"/>
    </source>
</evidence>
<dbReference type="InterPro" id="IPR027417">
    <property type="entry name" value="P-loop_NTPase"/>
</dbReference>
<evidence type="ECO:0000256" key="7">
    <source>
        <dbReference type="ARBA" id="ARBA00022801"/>
    </source>
</evidence>
<comment type="catalytic activity">
    <reaction evidence="1 10">
        <text>Endonucleolytic cleavage of DNA to give random double-stranded fragments with terminal 5'-phosphates, ATP is simultaneously hydrolyzed.</text>
        <dbReference type="EC" id="3.1.21.3"/>
    </reaction>
</comment>
<evidence type="ECO:0000313" key="13">
    <source>
        <dbReference type="Proteomes" id="UP000178943"/>
    </source>
</evidence>
<dbReference type="EC" id="3.1.21.3" evidence="10"/>
<evidence type="ECO:0000256" key="8">
    <source>
        <dbReference type="ARBA" id="ARBA00022840"/>
    </source>
</evidence>
<accession>A0A1F5VXU1</accession>
<dbReference type="NCBIfam" id="TIGR00348">
    <property type="entry name" value="hsdR"/>
    <property type="match status" value="1"/>
</dbReference>
<evidence type="ECO:0000256" key="6">
    <source>
        <dbReference type="ARBA" id="ARBA00022759"/>
    </source>
</evidence>
<dbReference type="AlphaFoldDB" id="A0A1F5VXU1"/>
<comment type="subunit">
    <text evidence="10">The type I restriction/modification system is composed of three polypeptides R, M and S.</text>
</comment>
<dbReference type="PANTHER" id="PTHR30195:SF15">
    <property type="entry name" value="TYPE I RESTRICTION ENZYME HINDI ENDONUCLEASE SUBUNIT"/>
    <property type="match status" value="1"/>
</dbReference>
<gene>
    <name evidence="12" type="ORF">A2Y62_16015</name>
</gene>
<evidence type="ECO:0000256" key="1">
    <source>
        <dbReference type="ARBA" id="ARBA00000851"/>
    </source>
</evidence>
<reference evidence="12 13" key="1">
    <citation type="journal article" date="2016" name="Nat. Commun.">
        <title>Thousands of microbial genomes shed light on interconnected biogeochemical processes in an aquifer system.</title>
        <authorList>
            <person name="Anantharaman K."/>
            <person name="Brown C.T."/>
            <person name="Hug L.A."/>
            <person name="Sharon I."/>
            <person name="Castelle C.J."/>
            <person name="Probst A.J."/>
            <person name="Thomas B.C."/>
            <person name="Singh A."/>
            <person name="Wilkins M.J."/>
            <person name="Karaoz U."/>
            <person name="Brodie E.L."/>
            <person name="Williams K.H."/>
            <person name="Hubbard S.S."/>
            <person name="Banfield J.F."/>
        </authorList>
    </citation>
    <scope>NUCLEOTIDE SEQUENCE [LARGE SCALE GENOMIC DNA]</scope>
</reference>